<evidence type="ECO:0000313" key="3">
    <source>
        <dbReference type="Proteomes" id="UP000886523"/>
    </source>
</evidence>
<dbReference type="Proteomes" id="UP000886523">
    <property type="component" value="Unassembled WGS sequence"/>
</dbReference>
<feature type="compositionally biased region" description="Pro residues" evidence="1">
    <location>
        <begin position="134"/>
        <end position="152"/>
    </location>
</feature>
<organism evidence="2 3">
    <name type="scientific">Hydnum rufescens UP504</name>
    <dbReference type="NCBI Taxonomy" id="1448309"/>
    <lineage>
        <taxon>Eukaryota</taxon>
        <taxon>Fungi</taxon>
        <taxon>Dikarya</taxon>
        <taxon>Basidiomycota</taxon>
        <taxon>Agaricomycotina</taxon>
        <taxon>Agaricomycetes</taxon>
        <taxon>Cantharellales</taxon>
        <taxon>Hydnaceae</taxon>
        <taxon>Hydnum</taxon>
    </lineage>
</organism>
<sequence>MDTPALPAPGISRVHDYYASMVKAILFSLSGVLATHVPSTLASLGPSSNPTPSQGPNVTLTRLAEQGSSQSTGSSNGKGPLPPPSHPNSLEGGGNGPPGGGGNGGEPGGGGGGGDPPQGGSGARDPPSGGFPGPNGPSGPLGPPGPPGPPGLPGFQGAIGRAPSQGITWDNHIKWSAVPEWDGDPDTVIDWLYECNDLTGLSPKLESQMPKVTTTRFKGAVVTAWHTILQSWDNVREWVLHRYLGQAWYMAQRIKYNEEVFRSIDHPDELPAEYIQQRILLSRIFLRFTPNSPEETASVMNNAPMEWDVVLRWSDRPPIELVLMTMKKGEEMKNPYTPPLRMTLKECSNT</sequence>
<dbReference type="OrthoDB" id="3203159at2759"/>
<gene>
    <name evidence="2" type="ORF">BS47DRAFT_1357774</name>
</gene>
<protein>
    <submittedName>
        <fullName evidence="2">Uncharacterized protein</fullName>
    </submittedName>
</protein>
<dbReference type="AlphaFoldDB" id="A0A9P6B9K3"/>
<comment type="caution">
    <text evidence="2">The sequence shown here is derived from an EMBL/GenBank/DDBJ whole genome shotgun (WGS) entry which is preliminary data.</text>
</comment>
<proteinExistence type="predicted"/>
<name>A0A9P6B9K3_9AGAM</name>
<reference evidence="2" key="1">
    <citation type="journal article" date="2020" name="Nat. Commun.">
        <title>Large-scale genome sequencing of mycorrhizal fungi provides insights into the early evolution of symbiotic traits.</title>
        <authorList>
            <person name="Miyauchi S."/>
            <person name="Kiss E."/>
            <person name="Kuo A."/>
            <person name="Drula E."/>
            <person name="Kohler A."/>
            <person name="Sanchez-Garcia M."/>
            <person name="Morin E."/>
            <person name="Andreopoulos B."/>
            <person name="Barry K.W."/>
            <person name="Bonito G."/>
            <person name="Buee M."/>
            <person name="Carver A."/>
            <person name="Chen C."/>
            <person name="Cichocki N."/>
            <person name="Clum A."/>
            <person name="Culley D."/>
            <person name="Crous P.W."/>
            <person name="Fauchery L."/>
            <person name="Girlanda M."/>
            <person name="Hayes R.D."/>
            <person name="Keri Z."/>
            <person name="LaButti K."/>
            <person name="Lipzen A."/>
            <person name="Lombard V."/>
            <person name="Magnuson J."/>
            <person name="Maillard F."/>
            <person name="Murat C."/>
            <person name="Nolan M."/>
            <person name="Ohm R.A."/>
            <person name="Pangilinan J."/>
            <person name="Pereira M.F."/>
            <person name="Perotto S."/>
            <person name="Peter M."/>
            <person name="Pfister S."/>
            <person name="Riley R."/>
            <person name="Sitrit Y."/>
            <person name="Stielow J.B."/>
            <person name="Szollosi G."/>
            <person name="Zifcakova L."/>
            <person name="Stursova M."/>
            <person name="Spatafora J.W."/>
            <person name="Tedersoo L."/>
            <person name="Vaario L.M."/>
            <person name="Yamada A."/>
            <person name="Yan M."/>
            <person name="Wang P."/>
            <person name="Xu J."/>
            <person name="Bruns T."/>
            <person name="Baldrian P."/>
            <person name="Vilgalys R."/>
            <person name="Dunand C."/>
            <person name="Henrissat B."/>
            <person name="Grigoriev I.V."/>
            <person name="Hibbett D."/>
            <person name="Nagy L.G."/>
            <person name="Martin F.M."/>
        </authorList>
    </citation>
    <scope>NUCLEOTIDE SEQUENCE</scope>
    <source>
        <strain evidence="2">UP504</strain>
    </source>
</reference>
<feature type="region of interest" description="Disordered" evidence="1">
    <location>
        <begin position="65"/>
        <end position="165"/>
    </location>
</feature>
<feature type="compositionally biased region" description="Gly residues" evidence="1">
    <location>
        <begin position="91"/>
        <end position="122"/>
    </location>
</feature>
<keyword evidence="3" id="KW-1185">Reference proteome</keyword>
<dbReference type="EMBL" id="MU128914">
    <property type="protein sequence ID" value="KAF9520040.1"/>
    <property type="molecule type" value="Genomic_DNA"/>
</dbReference>
<evidence type="ECO:0000256" key="1">
    <source>
        <dbReference type="SAM" id="MobiDB-lite"/>
    </source>
</evidence>
<evidence type="ECO:0000313" key="2">
    <source>
        <dbReference type="EMBL" id="KAF9520040.1"/>
    </source>
</evidence>
<feature type="compositionally biased region" description="Low complexity" evidence="1">
    <location>
        <begin position="67"/>
        <end position="79"/>
    </location>
</feature>
<accession>A0A9P6B9K3</accession>